<keyword evidence="7 9" id="KW-0508">mRNA splicing</keyword>
<feature type="compositionally biased region" description="Low complexity" evidence="11">
    <location>
        <begin position="43"/>
        <end position="67"/>
    </location>
</feature>
<dbReference type="PANTHER" id="PTHR13264">
    <property type="entry name" value="GCIP-INTERACTING PROTEIN P29"/>
    <property type="match status" value="1"/>
</dbReference>
<feature type="coiled-coil region" evidence="10">
    <location>
        <begin position="166"/>
        <end position="212"/>
    </location>
</feature>
<dbReference type="GO" id="GO:0071013">
    <property type="term" value="C:catalytic step 2 spliceosome"/>
    <property type="evidence" value="ECO:0007669"/>
    <property type="project" value="TreeGrafter"/>
</dbReference>
<feature type="region of interest" description="Disordered" evidence="11">
    <location>
        <begin position="101"/>
        <end position="147"/>
    </location>
</feature>
<evidence type="ECO:0000256" key="10">
    <source>
        <dbReference type="SAM" id="Coils"/>
    </source>
</evidence>
<comment type="similarity">
    <text evidence="3 9">Belongs to the SYF2 family.</text>
</comment>
<dbReference type="GO" id="GO:0000974">
    <property type="term" value="C:Prp19 complex"/>
    <property type="evidence" value="ECO:0007669"/>
    <property type="project" value="TreeGrafter"/>
</dbReference>
<evidence type="ECO:0000313" key="13">
    <source>
        <dbReference type="Proteomes" id="UP000290288"/>
    </source>
</evidence>
<dbReference type="GO" id="GO:0000398">
    <property type="term" value="P:mRNA splicing, via spliceosome"/>
    <property type="evidence" value="ECO:0007669"/>
    <property type="project" value="UniProtKB-UniRule"/>
</dbReference>
<keyword evidence="6 9" id="KW-0747">Spliceosome</keyword>
<evidence type="ECO:0000256" key="5">
    <source>
        <dbReference type="ARBA" id="ARBA00022664"/>
    </source>
</evidence>
<organism evidence="12 13">
    <name type="scientific">Candolleomyces aberdarensis</name>
    <dbReference type="NCBI Taxonomy" id="2316362"/>
    <lineage>
        <taxon>Eukaryota</taxon>
        <taxon>Fungi</taxon>
        <taxon>Dikarya</taxon>
        <taxon>Basidiomycota</taxon>
        <taxon>Agaricomycotina</taxon>
        <taxon>Agaricomycetes</taxon>
        <taxon>Agaricomycetidae</taxon>
        <taxon>Agaricales</taxon>
        <taxon>Agaricineae</taxon>
        <taxon>Psathyrellaceae</taxon>
        <taxon>Candolleomyces</taxon>
    </lineage>
</organism>
<evidence type="ECO:0000256" key="2">
    <source>
        <dbReference type="ARBA" id="ARBA00004123"/>
    </source>
</evidence>
<evidence type="ECO:0000256" key="7">
    <source>
        <dbReference type="ARBA" id="ARBA00023187"/>
    </source>
</evidence>
<keyword evidence="5 9" id="KW-0507">mRNA processing</keyword>
<dbReference type="InterPro" id="IPR013260">
    <property type="entry name" value="mRNA_splic_SYF2"/>
</dbReference>
<evidence type="ECO:0000256" key="3">
    <source>
        <dbReference type="ARBA" id="ARBA00010028"/>
    </source>
</evidence>
<feature type="compositionally biased region" description="Basic and acidic residues" evidence="11">
    <location>
        <begin position="136"/>
        <end position="147"/>
    </location>
</feature>
<evidence type="ECO:0000256" key="8">
    <source>
        <dbReference type="ARBA" id="ARBA00023242"/>
    </source>
</evidence>
<dbReference type="OrthoDB" id="199717at2759"/>
<feature type="region of interest" description="Disordered" evidence="11">
    <location>
        <begin position="1"/>
        <end position="77"/>
    </location>
</feature>
<evidence type="ECO:0000256" key="6">
    <source>
        <dbReference type="ARBA" id="ARBA00022728"/>
    </source>
</evidence>
<name>A0A4V1Q2Z1_9AGAR</name>
<keyword evidence="10" id="KW-0175">Coiled coil</keyword>
<feature type="compositionally biased region" description="Basic residues" evidence="11">
    <location>
        <begin position="1"/>
        <end position="15"/>
    </location>
</feature>
<comment type="function">
    <text evidence="1 9">Involved in pre-mRNA splicing.</text>
</comment>
<keyword evidence="8 9" id="KW-0539">Nucleus</keyword>
<evidence type="ECO:0000256" key="4">
    <source>
        <dbReference type="ARBA" id="ARBA00014745"/>
    </source>
</evidence>
<dbReference type="Pfam" id="PF08231">
    <property type="entry name" value="SYF2"/>
    <property type="match status" value="1"/>
</dbReference>
<evidence type="ECO:0000256" key="11">
    <source>
        <dbReference type="SAM" id="MobiDB-lite"/>
    </source>
</evidence>
<dbReference type="AlphaFoldDB" id="A0A4V1Q2Z1"/>
<proteinExistence type="inferred from homology"/>
<dbReference type="Proteomes" id="UP000290288">
    <property type="component" value="Unassembled WGS sequence"/>
</dbReference>
<dbReference type="STRING" id="2316362.A0A4V1Q2Z1"/>
<evidence type="ECO:0000313" key="12">
    <source>
        <dbReference type="EMBL" id="RXW16768.1"/>
    </source>
</evidence>
<accession>A0A4V1Q2Z1</accession>
<comment type="caution">
    <text evidence="12">The sequence shown here is derived from an EMBL/GenBank/DDBJ whole genome shotgun (WGS) entry which is preliminary data.</text>
</comment>
<protein>
    <recommendedName>
        <fullName evidence="4 9">Pre-mRNA-splicing factor SYF2</fullName>
    </recommendedName>
</protein>
<gene>
    <name evidence="12" type="ORF">EST38_g9088</name>
</gene>
<evidence type="ECO:0000256" key="9">
    <source>
        <dbReference type="RuleBase" id="RU367148"/>
    </source>
</evidence>
<evidence type="ECO:0000256" key="1">
    <source>
        <dbReference type="ARBA" id="ARBA00003777"/>
    </source>
</evidence>
<dbReference type="GO" id="GO:0071014">
    <property type="term" value="C:post-mRNA release spliceosomal complex"/>
    <property type="evidence" value="ECO:0007669"/>
    <property type="project" value="TreeGrafter"/>
</dbReference>
<reference evidence="12 13" key="1">
    <citation type="submission" date="2019-01" db="EMBL/GenBank/DDBJ databases">
        <title>Draft genome sequence of Psathyrella aberdarensis IHI B618.</title>
        <authorList>
            <person name="Buettner E."/>
            <person name="Kellner H."/>
        </authorList>
    </citation>
    <scope>NUCLEOTIDE SEQUENCE [LARGE SCALE GENOMIC DNA]</scope>
    <source>
        <strain evidence="12 13">IHI B618</strain>
    </source>
</reference>
<sequence length="395" mass="44321">MPATRSKKKGSTKKSKAAEPQNAEVAEESQPIPQEDEMAVDYEAPAPGPSSSSSSKEGASESSTSTTLKEAVSHVMEEAETVVEKVVEKAVEKVEDVVAAAGQFVEKMDGVESTSTSKEESRSQSAEAEGEGEESESSKPKMTLEERRAKMEELRKKMVAGTKANRQSLAEEAAKAKLNARELARLERQRKLAETLRLKADAEERGEDVERQKNWEYTIEENDEWEKKLARKKRRADFEFHDDAHAARRRYKKDLDHIKPDLEAYNRQKATAMGMNPSGSTALTAFSSTEVGSSSAVRAVSSEEQRIAAENLYRDANTLIYGDNKPSEEAIDRVVGKINKDIEKKAKFHRKRVNEEEGDITYINEHNRVFNKKISRYYDKYTAEIRASFERGTAL</sequence>
<dbReference type="PANTHER" id="PTHR13264:SF5">
    <property type="entry name" value="PRE-MRNA-SPLICING FACTOR SYF2"/>
    <property type="match status" value="1"/>
</dbReference>
<dbReference type="EMBL" id="SDEE01000404">
    <property type="protein sequence ID" value="RXW16768.1"/>
    <property type="molecule type" value="Genomic_DNA"/>
</dbReference>
<keyword evidence="13" id="KW-1185">Reference proteome</keyword>
<comment type="subunit">
    <text evidence="9">May be part of a spliceosome complex.</text>
</comment>
<comment type="subcellular location">
    <subcellularLocation>
        <location evidence="2 9">Nucleus</location>
    </subcellularLocation>
</comment>